<feature type="compositionally biased region" description="Low complexity" evidence="1">
    <location>
        <begin position="214"/>
        <end position="227"/>
    </location>
</feature>
<keyword evidence="3" id="KW-1185">Reference proteome</keyword>
<gene>
    <name evidence="2" type="ORF">LPJ61_006575</name>
</gene>
<feature type="compositionally biased region" description="Basic and acidic residues" evidence="1">
    <location>
        <begin position="233"/>
        <end position="254"/>
    </location>
</feature>
<protein>
    <submittedName>
        <fullName evidence="2">Uncharacterized protein</fullName>
    </submittedName>
</protein>
<accession>A0A9W7XUW8</accession>
<feature type="compositionally biased region" description="Basic and acidic residues" evidence="1">
    <location>
        <begin position="323"/>
        <end position="333"/>
    </location>
</feature>
<dbReference type="Proteomes" id="UP001143981">
    <property type="component" value="Unassembled WGS sequence"/>
</dbReference>
<reference evidence="2" key="1">
    <citation type="submission" date="2022-07" db="EMBL/GenBank/DDBJ databases">
        <title>Phylogenomic reconstructions and comparative analyses of Kickxellomycotina fungi.</title>
        <authorList>
            <person name="Reynolds N.K."/>
            <person name="Stajich J.E."/>
            <person name="Barry K."/>
            <person name="Grigoriev I.V."/>
            <person name="Crous P."/>
            <person name="Smith M.E."/>
        </authorList>
    </citation>
    <scope>NUCLEOTIDE SEQUENCE</scope>
    <source>
        <strain evidence="2">BCRC 34381</strain>
    </source>
</reference>
<organism evidence="2 3">
    <name type="scientific">Coemansia biformis</name>
    <dbReference type="NCBI Taxonomy" id="1286918"/>
    <lineage>
        <taxon>Eukaryota</taxon>
        <taxon>Fungi</taxon>
        <taxon>Fungi incertae sedis</taxon>
        <taxon>Zoopagomycota</taxon>
        <taxon>Kickxellomycotina</taxon>
        <taxon>Kickxellomycetes</taxon>
        <taxon>Kickxellales</taxon>
        <taxon>Kickxellaceae</taxon>
        <taxon>Coemansia</taxon>
    </lineage>
</organism>
<dbReference type="EMBL" id="JANBOI010003369">
    <property type="protein sequence ID" value="KAJ1718545.1"/>
    <property type="molecule type" value="Genomic_DNA"/>
</dbReference>
<dbReference type="AlphaFoldDB" id="A0A9W7XUW8"/>
<feature type="region of interest" description="Disordered" evidence="1">
    <location>
        <begin position="214"/>
        <end position="256"/>
    </location>
</feature>
<comment type="caution">
    <text evidence="2">The sequence shown here is derived from an EMBL/GenBank/DDBJ whole genome shotgun (WGS) entry which is preliminary data.</text>
</comment>
<feature type="compositionally biased region" description="Acidic residues" evidence="1">
    <location>
        <begin position="347"/>
        <end position="388"/>
    </location>
</feature>
<proteinExistence type="predicted"/>
<sequence>MAFVRRRLAVVNEYKVTSDGPNSRNLHVKYTKQYHNPTTNVADKRLSVSSTASSASTLDTDHSLTLGLSPSMLSSLNSQALGLPLSAPPMMAALPARSASLFRGGVGAPADPHVQPFAGMLPFGPIHSDGSHTMRRGAAIDQRIGMGLEAMDGLGLATRDLSTLSLLPDRSGHMMAGQGYTGSDATVTDAIPLDIANVGSMLSAIDASLNHMSNSPLSSSSGSNYSSAGGRPSQDDGALRTARRGPDGASDERPAKRHRTAYGGGLEHDLNQVLVEDFLSNVGVSDLLRSSWRPDSAGSSSSADAHHAVAEGGVVVHSVHSASGHDSEREDHSMNCGADDFAKNDDSCGDGDDDEDDDDDDGDGEDDDEDDDDDEGSIGDGDDDNEDD</sequence>
<feature type="region of interest" description="Disordered" evidence="1">
    <location>
        <begin position="320"/>
        <end position="388"/>
    </location>
</feature>
<dbReference type="OrthoDB" id="270173at2759"/>
<name>A0A9W7XUW8_9FUNG</name>
<feature type="non-terminal residue" evidence="2">
    <location>
        <position position="388"/>
    </location>
</feature>
<evidence type="ECO:0000313" key="3">
    <source>
        <dbReference type="Proteomes" id="UP001143981"/>
    </source>
</evidence>
<evidence type="ECO:0000256" key="1">
    <source>
        <dbReference type="SAM" id="MobiDB-lite"/>
    </source>
</evidence>
<evidence type="ECO:0000313" key="2">
    <source>
        <dbReference type="EMBL" id="KAJ1718545.1"/>
    </source>
</evidence>